<gene>
    <name evidence="1" type="ORF">FJR03_09255</name>
</gene>
<evidence type="ECO:0000313" key="1">
    <source>
        <dbReference type="EMBL" id="QOP41909.1"/>
    </source>
</evidence>
<evidence type="ECO:0000313" key="2">
    <source>
        <dbReference type="Proteomes" id="UP000593910"/>
    </source>
</evidence>
<dbReference type="AlphaFoldDB" id="A0A7M1AWS5"/>
<sequence>MATYYSDGKKLVDVEYDTIVEVGDTVDGMRVLSTNAKSHEEYAVFLLEPNTRVTCYVFDEVFIIGKMDGFENLPQAVEAWNNDEI</sequence>
<proteinExistence type="predicted"/>
<reference evidence="1 2" key="1">
    <citation type="submission" date="2019-06" db="EMBL/GenBank/DDBJ databases">
        <title>Sulfurimonas gotlandica sp. nov., a chemoautotrophic and psychrotolerant epsilonproteobacterium isolated from a pelagic redoxcline, and an emended description of the genus Sulfurimonas.</title>
        <authorList>
            <person name="Wang S."/>
            <person name="Jiang L."/>
            <person name="Shao Z."/>
        </authorList>
    </citation>
    <scope>NUCLEOTIDE SEQUENCE [LARGE SCALE GENOMIC DNA]</scope>
    <source>
        <strain evidence="1 2">B2</strain>
    </source>
</reference>
<keyword evidence="2" id="KW-1185">Reference proteome</keyword>
<dbReference type="EMBL" id="CP041165">
    <property type="protein sequence ID" value="QOP41909.1"/>
    <property type="molecule type" value="Genomic_DNA"/>
</dbReference>
<dbReference type="RefSeq" id="WP_193113230.1">
    <property type="nucleotide sequence ID" value="NZ_CP041165.1"/>
</dbReference>
<accession>A0A7M1AWS5</accession>
<dbReference type="KEGG" id="smax:FJR03_09255"/>
<organism evidence="1 2">
    <name type="scientific">Sulfurimonas marina</name>
    <dbReference type="NCBI Taxonomy" id="2590551"/>
    <lineage>
        <taxon>Bacteria</taxon>
        <taxon>Pseudomonadati</taxon>
        <taxon>Campylobacterota</taxon>
        <taxon>Epsilonproteobacteria</taxon>
        <taxon>Campylobacterales</taxon>
        <taxon>Sulfurimonadaceae</taxon>
        <taxon>Sulfurimonas</taxon>
    </lineage>
</organism>
<protein>
    <submittedName>
        <fullName evidence="1">Uncharacterized protein</fullName>
    </submittedName>
</protein>
<name>A0A7M1AWS5_9BACT</name>
<dbReference type="Proteomes" id="UP000593910">
    <property type="component" value="Chromosome"/>
</dbReference>